<evidence type="ECO:0000256" key="6">
    <source>
        <dbReference type="ARBA" id="ARBA00022840"/>
    </source>
</evidence>
<dbReference type="SMART" id="SM00129">
    <property type="entry name" value="KISc"/>
    <property type="match status" value="1"/>
</dbReference>
<feature type="region of interest" description="Disordered" evidence="11">
    <location>
        <begin position="654"/>
        <end position="685"/>
    </location>
</feature>
<sequence>MGSGNIKVVVRCRPLNKKELARNATSLIRMEGNQTIISQPSTSIPNNNEPSNNTRQHREQHTLGNGNANGSDDTKAFTFDRSFWSVDPNDAAYASQDVVYDDLGQELLDHAFHGYNCCIFAYGQTGSGKSYTMMGYGEDKGIIPRTCAELFSRISSATNEVTGYQVETSYFEVYNEKVRDLLNPRNKSNLKVREHPSLGPYVEDLSRLAVKSFEDIDHLMVEGNKARTVAATNMNETSSRSHAVFTIFLTSRKTDQATKLVTEKVSRISLVDLAGSERADSTGATGARLKEGANINRSLATLGKVIAALAEKSSTSDVKKGKKSKEHFIPYRDSILTWLLKDCLGGNSRTAMIAAISPADYEETLSTLRYADQAKRIKNKPVVNEDPNAKLIRELKEELQALRDTLMTYAPDEVEKISSQTGPNVLGSKSTPRLGGLQPSPKPLTTTSTVHTSSAAPSSNLSNRTSQPSTPAKEISFSDAFGVVRKLSMTELVDQLKASQKLLDQMNQTWEQKLIKTQDVHQEREKALEALGILLKKDNGMGIHTPKQIPHLVNLNEDPLMSECLMYQLKHGSTHVGRFESDDVDIRLSGPNIMHNHCYFTNDNGVVTIFPTAGSMTMVNGLGITSEKQLHNGYRIILGDYHVFRFNHPEEVRKERSRINSDQQTSSTFGMLSSGRNSRMTDRSDSPALVFSDCDSSSYSMTGGGPPEIADWNFAKREAVLNYCYNTEGNYTNNYKNSTSGDVSRRLSLLDDDVMSRSTASSVRFSNDSLSMSTGNGNDDGGSKHGARHSVAHLSIDTGIFPGSEGLSNMETIDAMDSDFDSASGIIRRENVQRSLWRQKAEYEEQIRLATLYQEQPSHIQDMEIKLQRVVDDMQRMMDKQKLAYESKIKRLSSILPPGSLQSPLSPLYSPAEQKLSSMVIKCWRSHRYVLMAEAMLVHAIVLKEANIIAKDLGKDVSYQYTVIHDNATVSSWSFWETTSTLEQSFGDALSPIDNNISMGSNSCHQNTDSDLYQAIKPCLAVQVIDRKHKNVYTWSLPEIKRRLKQMQNLYNFTDRPLSRAQFTWKDPFYQTPCPRFTLIGLASVSMRNLTQQVSVESVVDIFDRNNGMVMGKLRLEIAPIARSTTNTSKSRRGSLSLMGSSLDSDYSATSSFFGNSGYRPSVSSAMGSQMDGNKGCFLRVGQQQVFEVKIMELWGLDESHFTQVHAQFRLSSFGNVQRYSDEDKVYATDPISGFGSEPVRFDYSQTLGATITDNMMNTIMEDDLTLEIYGQARLDHLYAIIERNIEHEKAANADNDTNNNIEDTNTRISDQSNNSSGGLKIQTDNSNVKILDQDSTLSPTTEKSMESPISTLPLGTPIASPPPAPYKRLKLKTPIRSYTDDGLLLKERHHVVAYIEICELGEDGEYSPVNVVAYSPQDQGCFYLRQGLQRRLKITMVHDSGMRLPWKNVTNVMISNPSLASDKGDQDSAKDTDVSGRLEKITGDTGINKSIAINLQEDQPLEFYREGSLDSSLHDFVHLNRITSPQKRVCTTLSWQVSCDKATQPLSFSMDLDMKINSRDTAPPSNVSNSGSSAILQYFSSAFYQYQRMSYKLRGIFSVHLSPPLTRQVSQLWRLNTANKYVRGEEILGPERNLRDISLIHDYRQAAKRMAWRQQVAATRQTLELMDQQRKRNQRQLQNQQQLQQVQAFEQPGLVTHEDGNGTNNTDKEAALLNKVIHLWKLKFGIQKEIIITLKPPSPSSSSSPLSPTSSSYQLAKEDRHMKLTPQIHPIIPNDDVAKKGYLWHPQPTEGDTWVKHWCTLRRPFIMVYQDQTEVNELAVINLASVRVEHRKDLESLLQKPNAFAVYTTNNAYLFQAKDSSNMIDWITKIDQFYPVDSLNA</sequence>
<evidence type="ECO:0000256" key="1">
    <source>
        <dbReference type="ARBA" id="ARBA00004245"/>
    </source>
</evidence>
<feature type="compositionally biased region" description="Low complexity" evidence="11">
    <location>
        <begin position="1294"/>
        <end position="1304"/>
    </location>
</feature>
<evidence type="ECO:0000256" key="7">
    <source>
        <dbReference type="ARBA" id="ARBA00023054"/>
    </source>
</evidence>
<evidence type="ECO:0000259" key="12">
    <source>
        <dbReference type="PROSITE" id="PS50003"/>
    </source>
</evidence>
<evidence type="ECO:0000313" key="16">
    <source>
        <dbReference type="Proteomes" id="UP000193560"/>
    </source>
</evidence>
<dbReference type="PRINTS" id="PR00380">
    <property type="entry name" value="KINESINHEAVY"/>
</dbReference>
<dbReference type="CDD" id="cd01365">
    <property type="entry name" value="KISc_KIF1A_KIF1B"/>
    <property type="match status" value="1"/>
</dbReference>
<dbReference type="Gene3D" id="2.60.200.20">
    <property type="match status" value="1"/>
</dbReference>
<dbReference type="InterPro" id="IPR001849">
    <property type="entry name" value="PH_domain"/>
</dbReference>
<dbReference type="InterPro" id="IPR027417">
    <property type="entry name" value="P-loop_NTPase"/>
</dbReference>
<dbReference type="EMBL" id="MCGE01000051">
    <property type="protein sequence ID" value="ORZ04363.1"/>
    <property type="molecule type" value="Genomic_DNA"/>
</dbReference>
<dbReference type="PROSITE" id="PS50006">
    <property type="entry name" value="FHA_DOMAIN"/>
    <property type="match status" value="1"/>
</dbReference>
<dbReference type="InterPro" id="IPR019821">
    <property type="entry name" value="Kinesin_motor_CS"/>
</dbReference>
<feature type="domain" description="Kinesin motor" evidence="14">
    <location>
        <begin position="5"/>
        <end position="377"/>
    </location>
</feature>
<keyword evidence="6 10" id="KW-0067">ATP-binding</keyword>
<feature type="compositionally biased region" description="Polar residues" evidence="11">
    <location>
        <begin position="766"/>
        <end position="777"/>
    </location>
</feature>
<keyword evidence="3" id="KW-0963">Cytoplasm</keyword>
<feature type="region of interest" description="Disordered" evidence="11">
    <location>
        <begin position="766"/>
        <end position="787"/>
    </location>
</feature>
<evidence type="ECO:0000256" key="9">
    <source>
        <dbReference type="ARBA" id="ARBA00023212"/>
    </source>
</evidence>
<dbReference type="GO" id="GO:0008017">
    <property type="term" value="F:microtubule binding"/>
    <property type="evidence" value="ECO:0007669"/>
    <property type="project" value="InterPro"/>
</dbReference>
<gene>
    <name evidence="15" type="ORF">BCR42DRAFT_485137</name>
</gene>
<dbReference type="Pfam" id="PF00225">
    <property type="entry name" value="Kinesin"/>
    <property type="match status" value="1"/>
</dbReference>
<dbReference type="Gene3D" id="6.10.250.2520">
    <property type="match status" value="1"/>
</dbReference>
<dbReference type="SUPFAM" id="SSF50729">
    <property type="entry name" value="PH domain-like"/>
    <property type="match status" value="1"/>
</dbReference>
<feature type="region of interest" description="Disordered" evidence="11">
    <location>
        <begin position="34"/>
        <end position="71"/>
    </location>
</feature>
<dbReference type="InterPro" id="IPR001752">
    <property type="entry name" value="Kinesin_motor_dom"/>
</dbReference>
<dbReference type="FunFam" id="3.40.850.10:FF:000047">
    <property type="entry name" value="Kinesin family protein"/>
    <property type="match status" value="1"/>
</dbReference>
<feature type="compositionally biased region" description="Polar residues" evidence="11">
    <location>
        <begin position="34"/>
        <end position="54"/>
    </location>
</feature>
<dbReference type="Gene3D" id="3.40.850.10">
    <property type="entry name" value="Kinesin motor domain"/>
    <property type="match status" value="1"/>
</dbReference>
<feature type="compositionally biased region" description="Low complexity" evidence="11">
    <location>
        <begin position="445"/>
        <end position="459"/>
    </location>
</feature>
<dbReference type="InterPro" id="IPR022164">
    <property type="entry name" value="Kinesin-like"/>
</dbReference>
<dbReference type="PROSITE" id="PS00411">
    <property type="entry name" value="KINESIN_MOTOR_1"/>
    <property type="match status" value="1"/>
</dbReference>
<dbReference type="InterPro" id="IPR036961">
    <property type="entry name" value="Kinesin_motor_dom_sf"/>
</dbReference>
<comment type="subcellular location">
    <subcellularLocation>
        <location evidence="1">Cytoplasm</location>
        <location evidence="1">Cytoskeleton</location>
    </subcellularLocation>
</comment>
<accession>A0A1X2HX59</accession>
<feature type="compositionally biased region" description="Polar residues" evidence="11">
    <location>
        <begin position="1308"/>
        <end position="1323"/>
    </location>
</feature>
<feature type="region of interest" description="Disordered" evidence="11">
    <location>
        <begin position="1294"/>
        <end position="1323"/>
    </location>
</feature>
<dbReference type="InterPro" id="IPR032405">
    <property type="entry name" value="Kinesin_assoc"/>
</dbReference>
<dbReference type="PANTHER" id="PTHR47117">
    <property type="entry name" value="STAR-RELATED LIPID TRANSFER PROTEIN 9"/>
    <property type="match status" value="1"/>
</dbReference>
<evidence type="ECO:0000259" key="14">
    <source>
        <dbReference type="PROSITE" id="PS50067"/>
    </source>
</evidence>
<dbReference type="GO" id="GO:0005524">
    <property type="term" value="F:ATP binding"/>
    <property type="evidence" value="ECO:0007669"/>
    <property type="project" value="UniProtKB-UniRule"/>
</dbReference>
<dbReference type="STRING" id="90262.A0A1X2HX59"/>
<keyword evidence="7" id="KW-0175">Coiled coil</keyword>
<dbReference type="InterPro" id="IPR022140">
    <property type="entry name" value="Kinesin-like_KIF1-typ"/>
</dbReference>
<organism evidence="15 16">
    <name type="scientific">Absidia repens</name>
    <dbReference type="NCBI Taxonomy" id="90262"/>
    <lineage>
        <taxon>Eukaryota</taxon>
        <taxon>Fungi</taxon>
        <taxon>Fungi incertae sedis</taxon>
        <taxon>Mucoromycota</taxon>
        <taxon>Mucoromycotina</taxon>
        <taxon>Mucoromycetes</taxon>
        <taxon>Mucorales</taxon>
        <taxon>Cunninghamellaceae</taxon>
        <taxon>Absidia</taxon>
    </lineage>
</organism>
<dbReference type="Pfam" id="PF12473">
    <property type="entry name" value="DUF3694"/>
    <property type="match status" value="1"/>
</dbReference>
<evidence type="ECO:0008006" key="17">
    <source>
        <dbReference type="Google" id="ProtNLM"/>
    </source>
</evidence>
<dbReference type="GO" id="GO:0005874">
    <property type="term" value="C:microtubule"/>
    <property type="evidence" value="ECO:0007669"/>
    <property type="project" value="UniProtKB-KW"/>
</dbReference>
<dbReference type="PROSITE" id="PS50003">
    <property type="entry name" value="PH_DOMAIN"/>
    <property type="match status" value="1"/>
</dbReference>
<dbReference type="GO" id="GO:0047496">
    <property type="term" value="P:vesicle transport along microtubule"/>
    <property type="evidence" value="ECO:0007669"/>
    <property type="project" value="UniProtKB-ARBA"/>
</dbReference>
<feature type="compositionally biased region" description="Polar residues" evidence="11">
    <location>
        <begin position="417"/>
        <end position="431"/>
    </location>
</feature>
<comment type="caution">
    <text evidence="15">The sequence shown here is derived from an EMBL/GenBank/DDBJ whole genome shotgun (WGS) entry which is preliminary data.</text>
</comment>
<evidence type="ECO:0000259" key="13">
    <source>
        <dbReference type="PROSITE" id="PS50006"/>
    </source>
</evidence>
<dbReference type="CDD" id="cd22705">
    <property type="entry name" value="FHA_KIF1"/>
    <property type="match status" value="1"/>
</dbReference>
<dbReference type="SUPFAM" id="SSF52540">
    <property type="entry name" value="P-loop containing nucleoside triphosphate hydrolases"/>
    <property type="match status" value="1"/>
</dbReference>
<dbReference type="Gene3D" id="2.30.29.30">
    <property type="entry name" value="Pleckstrin-homology domain (PH domain)/Phosphotyrosine-binding domain (PTB)"/>
    <property type="match status" value="1"/>
</dbReference>
<comment type="similarity">
    <text evidence="10">Belongs to the TRAFAC class myosin-kinesin ATPase superfamily. Kinesin family.</text>
</comment>
<evidence type="ECO:0000256" key="2">
    <source>
        <dbReference type="ARBA" id="ARBA00022448"/>
    </source>
</evidence>
<feature type="region of interest" description="Disordered" evidence="11">
    <location>
        <begin position="1337"/>
        <end position="1366"/>
    </location>
</feature>
<evidence type="ECO:0000256" key="11">
    <source>
        <dbReference type="SAM" id="MobiDB-lite"/>
    </source>
</evidence>
<dbReference type="InterPro" id="IPR011993">
    <property type="entry name" value="PH-like_dom_sf"/>
</dbReference>
<dbReference type="CDD" id="cd01233">
    <property type="entry name" value="PH_KIFIA_KIFIB"/>
    <property type="match status" value="1"/>
</dbReference>
<protein>
    <recommendedName>
        <fullName evidence="17">Kinesin-domain-containing protein</fullName>
    </recommendedName>
</protein>
<feature type="binding site" evidence="10">
    <location>
        <begin position="123"/>
        <end position="130"/>
    </location>
    <ligand>
        <name>ATP</name>
        <dbReference type="ChEBI" id="CHEBI:30616"/>
    </ligand>
</feature>
<dbReference type="InterPro" id="IPR049780">
    <property type="entry name" value="PH_KIFIA_KIFIB"/>
</dbReference>
<feature type="compositionally biased region" description="Polar residues" evidence="11">
    <location>
        <begin position="460"/>
        <end position="470"/>
    </location>
</feature>
<keyword evidence="5 10" id="KW-0547">Nucleotide-binding</keyword>
<proteinExistence type="inferred from homology"/>
<name>A0A1X2HX59_9FUNG</name>
<evidence type="ECO:0000256" key="4">
    <source>
        <dbReference type="ARBA" id="ARBA00022701"/>
    </source>
</evidence>
<feature type="region of interest" description="Disordered" evidence="11">
    <location>
        <begin position="414"/>
        <end position="473"/>
    </location>
</feature>
<keyword evidence="9" id="KW-0206">Cytoskeleton</keyword>
<dbReference type="OrthoDB" id="3176171at2759"/>
<dbReference type="InterPro" id="IPR000253">
    <property type="entry name" value="FHA_dom"/>
</dbReference>
<reference evidence="15 16" key="1">
    <citation type="submission" date="2016-07" db="EMBL/GenBank/DDBJ databases">
        <title>Pervasive Adenine N6-methylation of Active Genes in Fungi.</title>
        <authorList>
            <consortium name="DOE Joint Genome Institute"/>
            <person name="Mondo S.J."/>
            <person name="Dannebaum R.O."/>
            <person name="Kuo R.C."/>
            <person name="Labutti K."/>
            <person name="Haridas S."/>
            <person name="Kuo A."/>
            <person name="Salamov A."/>
            <person name="Ahrendt S.R."/>
            <person name="Lipzen A."/>
            <person name="Sullivan W."/>
            <person name="Andreopoulos W.B."/>
            <person name="Clum A."/>
            <person name="Lindquist E."/>
            <person name="Daum C."/>
            <person name="Ramamoorthy G.K."/>
            <person name="Gryganskyi A."/>
            <person name="Culley D."/>
            <person name="Magnuson J.K."/>
            <person name="James T.Y."/>
            <person name="O'Malley M.A."/>
            <person name="Stajich J.E."/>
            <person name="Spatafora J.W."/>
            <person name="Visel A."/>
            <person name="Grigoriev I.V."/>
        </authorList>
    </citation>
    <scope>NUCLEOTIDE SEQUENCE [LARGE SCALE GENOMIC DNA]</scope>
    <source>
        <strain evidence="15 16">NRRL 1336</strain>
    </source>
</reference>
<dbReference type="SMART" id="SM00233">
    <property type="entry name" value="PH"/>
    <property type="match status" value="1"/>
</dbReference>
<dbReference type="Pfam" id="PF16183">
    <property type="entry name" value="Kinesin_assoc"/>
    <property type="match status" value="1"/>
</dbReference>
<dbReference type="GO" id="GO:0005546">
    <property type="term" value="F:phosphatidylinositol-4,5-bisphosphate binding"/>
    <property type="evidence" value="ECO:0007669"/>
    <property type="project" value="UniProtKB-ARBA"/>
</dbReference>
<evidence type="ECO:0000256" key="3">
    <source>
        <dbReference type="ARBA" id="ARBA00022490"/>
    </source>
</evidence>
<keyword evidence="2" id="KW-0813">Transport</keyword>
<dbReference type="Pfam" id="PF00498">
    <property type="entry name" value="FHA"/>
    <property type="match status" value="1"/>
</dbReference>
<evidence type="ECO:0000313" key="15">
    <source>
        <dbReference type="EMBL" id="ORZ04363.1"/>
    </source>
</evidence>
<feature type="compositionally biased region" description="Polar residues" evidence="11">
    <location>
        <begin position="1337"/>
        <end position="1351"/>
    </location>
</feature>
<feature type="domain" description="FHA" evidence="13">
    <location>
        <begin position="574"/>
        <end position="624"/>
    </location>
</feature>
<evidence type="ECO:0000256" key="5">
    <source>
        <dbReference type="ARBA" id="ARBA00022741"/>
    </source>
</evidence>
<feature type="domain" description="PH" evidence="12">
    <location>
        <begin position="1777"/>
        <end position="1876"/>
    </location>
</feature>
<dbReference type="Pfam" id="PF12423">
    <property type="entry name" value="KIF1B"/>
    <property type="match status" value="1"/>
</dbReference>
<evidence type="ECO:0000256" key="8">
    <source>
        <dbReference type="ARBA" id="ARBA00023175"/>
    </source>
</evidence>
<feature type="compositionally biased region" description="Polar residues" evidence="11">
    <location>
        <begin position="62"/>
        <end position="71"/>
    </location>
</feature>
<dbReference type="SUPFAM" id="SSF49879">
    <property type="entry name" value="SMAD/FHA domain"/>
    <property type="match status" value="1"/>
</dbReference>
<dbReference type="InterPro" id="IPR008984">
    <property type="entry name" value="SMAD_FHA_dom_sf"/>
</dbReference>
<dbReference type="PROSITE" id="PS50067">
    <property type="entry name" value="KINESIN_MOTOR_2"/>
    <property type="match status" value="1"/>
</dbReference>
<keyword evidence="16" id="KW-1185">Reference proteome</keyword>
<keyword evidence="8 10" id="KW-0505">Motor protein</keyword>
<evidence type="ECO:0000256" key="10">
    <source>
        <dbReference type="PROSITE-ProRule" id="PRU00283"/>
    </source>
</evidence>
<dbReference type="GO" id="GO:0008574">
    <property type="term" value="F:plus-end-directed microtubule motor activity"/>
    <property type="evidence" value="ECO:0007669"/>
    <property type="project" value="UniProtKB-ARBA"/>
</dbReference>
<dbReference type="Pfam" id="PF00169">
    <property type="entry name" value="PH"/>
    <property type="match status" value="1"/>
</dbReference>
<keyword evidence="4" id="KW-0493">Microtubule</keyword>
<feature type="compositionally biased region" description="Polar residues" evidence="11">
    <location>
        <begin position="660"/>
        <end position="678"/>
    </location>
</feature>
<dbReference type="Proteomes" id="UP000193560">
    <property type="component" value="Unassembled WGS sequence"/>
</dbReference>